<feature type="domain" description="Saccharopine dehydrogenase NADP binding" evidence="1">
    <location>
        <begin position="19"/>
        <end position="116"/>
    </location>
</feature>
<gene>
    <name evidence="2" type="primary">lys1</name>
    <name evidence="2" type="ordered locus">MXAN_0831</name>
</gene>
<dbReference type="EMBL" id="CP000113">
    <property type="protein sequence ID" value="ABF89202.1"/>
    <property type="molecule type" value="Genomic_DNA"/>
</dbReference>
<dbReference type="Gene3D" id="3.30.360.10">
    <property type="entry name" value="Dihydrodipicolinate Reductase, domain 2"/>
    <property type="match status" value="1"/>
</dbReference>
<evidence type="ECO:0000259" key="1">
    <source>
        <dbReference type="Pfam" id="PF03435"/>
    </source>
</evidence>
<evidence type="ECO:0000313" key="2">
    <source>
        <dbReference type="EMBL" id="ABF89202.1"/>
    </source>
</evidence>
<keyword evidence="3" id="KW-1185">Reference proteome</keyword>
<dbReference type="GO" id="GO:0004754">
    <property type="term" value="F:saccharopine dehydrogenase (NAD+, L-lysine-forming) activity"/>
    <property type="evidence" value="ECO:0007669"/>
    <property type="project" value="UniProtKB-EC"/>
</dbReference>
<dbReference type="PANTHER" id="PTHR43796">
    <property type="entry name" value="CARBOXYNORSPERMIDINE SYNTHASE"/>
    <property type="match status" value="1"/>
</dbReference>
<dbReference type="SUPFAM" id="SSF51735">
    <property type="entry name" value="NAD(P)-binding Rossmann-fold domains"/>
    <property type="match status" value="1"/>
</dbReference>
<dbReference type="KEGG" id="mxa:MXAN_0831"/>
<dbReference type="eggNOG" id="COG1748">
    <property type="taxonomic scope" value="Bacteria"/>
</dbReference>
<proteinExistence type="predicted"/>
<dbReference type="HOGENOM" id="CLU_065104_1_0_7"/>
<dbReference type="OrthoDB" id="3518805at2"/>
<dbReference type="InterPro" id="IPR036291">
    <property type="entry name" value="NAD(P)-bd_dom_sf"/>
</dbReference>
<reference evidence="2 3" key="1">
    <citation type="journal article" date="2006" name="Proc. Natl. Acad. Sci. U.S.A.">
        <title>Evolution of sensory complexity recorded in a myxobacterial genome.</title>
        <authorList>
            <person name="Goldman B.S."/>
            <person name="Nierman W.C."/>
            <person name="Kaiser D."/>
            <person name="Slater S.C."/>
            <person name="Durkin A.S."/>
            <person name="Eisen J.A."/>
            <person name="Ronning C.M."/>
            <person name="Barbazuk W.B."/>
            <person name="Blanchard M."/>
            <person name="Field C."/>
            <person name="Halling C."/>
            <person name="Hinkle G."/>
            <person name="Iartchuk O."/>
            <person name="Kim H.S."/>
            <person name="Mackenzie C."/>
            <person name="Madupu R."/>
            <person name="Miller N."/>
            <person name="Shvartsbeyn A."/>
            <person name="Sullivan S.A."/>
            <person name="Vaudin M."/>
            <person name="Wiegand R."/>
            <person name="Kaplan H.B."/>
        </authorList>
    </citation>
    <scope>NUCLEOTIDE SEQUENCE [LARGE SCALE GENOMIC DNA]</scope>
    <source>
        <strain evidence="3">DK1622</strain>
    </source>
</reference>
<dbReference type="STRING" id="246197.MXAN_0831"/>
<protein>
    <submittedName>
        <fullName evidence="2">Saccharopine dehydrogenase</fullName>
        <ecNumber evidence="2">1.5.1.7</ecNumber>
    </submittedName>
</protein>
<accession>Q1DE30</accession>
<dbReference type="EnsemblBacteria" id="ABF89202">
    <property type="protein sequence ID" value="ABF89202"/>
    <property type="gene ID" value="MXAN_0831"/>
</dbReference>
<evidence type="ECO:0000313" key="3">
    <source>
        <dbReference type="Proteomes" id="UP000002402"/>
    </source>
</evidence>
<dbReference type="PANTHER" id="PTHR43796:SF2">
    <property type="entry name" value="CARBOXYNORSPERMIDINE SYNTHASE"/>
    <property type="match status" value="1"/>
</dbReference>
<dbReference type="Proteomes" id="UP000002402">
    <property type="component" value="Chromosome"/>
</dbReference>
<keyword evidence="2" id="KW-0560">Oxidoreductase</keyword>
<name>Q1DE30_MYXXD</name>
<dbReference type="InterPro" id="IPR005097">
    <property type="entry name" value="Sacchrp_dh_NADP-bd"/>
</dbReference>
<dbReference type="Gene3D" id="3.40.50.720">
    <property type="entry name" value="NAD(P)-binding Rossmann-like Domain"/>
    <property type="match status" value="1"/>
</dbReference>
<organism evidence="2 3">
    <name type="scientific">Myxococcus xanthus (strain DK1622)</name>
    <dbReference type="NCBI Taxonomy" id="246197"/>
    <lineage>
        <taxon>Bacteria</taxon>
        <taxon>Pseudomonadati</taxon>
        <taxon>Myxococcota</taxon>
        <taxon>Myxococcia</taxon>
        <taxon>Myxococcales</taxon>
        <taxon>Cystobacterineae</taxon>
        <taxon>Myxococcaceae</taxon>
        <taxon>Myxococcus</taxon>
    </lineage>
</organism>
<dbReference type="EC" id="1.5.1.7" evidence="2"/>
<sequence>MDGPRRRVERAMVAEDSVVLVGGYGVVGTWLAQLLRERHPDLPLVIAGRRREPAEALARRLGNAEAVVLDVTAPDPLACLSGRPRAVVSLVNDPDDAVLRSAVREGVAVLDITRWTSRVKSAVLRLSGTPPRAPVLLSSAWMAGLVPRLVAGASERVGGVERVDVGIRFALADQAGPDSVEYMDRLGMAFDITEGGKERQVLPLTDGRRVMFPDGRPTRVFRLDTPEQATLPLVLGARTVSTRLGFDSGTVTWMLAALQQVGLLRLLQHPRLTSVRRALMASSGTGGEAAWVADVEGPRGALRIEVVDPKGQAHLTAVGAVLGTERLLGWDGAPPPAAGVWFPEHDARPEQALAALRGCGVQVRFEEQSRREAA</sequence>
<dbReference type="AlphaFoldDB" id="Q1DE30"/>
<dbReference type="Pfam" id="PF03435">
    <property type="entry name" value="Sacchrp_dh_NADP"/>
    <property type="match status" value="1"/>
</dbReference>